<organism evidence="1">
    <name type="scientific">marine sediment metagenome</name>
    <dbReference type="NCBI Taxonomy" id="412755"/>
    <lineage>
        <taxon>unclassified sequences</taxon>
        <taxon>metagenomes</taxon>
        <taxon>ecological metagenomes</taxon>
    </lineage>
</organism>
<dbReference type="AlphaFoldDB" id="A0A0F9RLT1"/>
<dbReference type="Pfam" id="PF13419">
    <property type="entry name" value="HAD_2"/>
    <property type="match status" value="1"/>
</dbReference>
<dbReference type="GO" id="GO:0005829">
    <property type="term" value="C:cytosol"/>
    <property type="evidence" value="ECO:0007669"/>
    <property type="project" value="TreeGrafter"/>
</dbReference>
<dbReference type="NCBIfam" id="TIGR01549">
    <property type="entry name" value="HAD-SF-IA-v1"/>
    <property type="match status" value="1"/>
</dbReference>
<dbReference type="EMBL" id="LAZR01000800">
    <property type="protein sequence ID" value="KKN57505.1"/>
    <property type="molecule type" value="Genomic_DNA"/>
</dbReference>
<dbReference type="Gene3D" id="3.40.50.1000">
    <property type="entry name" value="HAD superfamily/HAD-like"/>
    <property type="match status" value="1"/>
</dbReference>
<dbReference type="InterPro" id="IPR041492">
    <property type="entry name" value="HAD_2"/>
</dbReference>
<dbReference type="PANTHER" id="PTHR43434">
    <property type="entry name" value="PHOSPHOGLYCOLATE PHOSPHATASE"/>
    <property type="match status" value="1"/>
</dbReference>
<dbReference type="SUPFAM" id="SSF56784">
    <property type="entry name" value="HAD-like"/>
    <property type="match status" value="1"/>
</dbReference>
<dbReference type="GO" id="GO:0008967">
    <property type="term" value="F:phosphoglycolate phosphatase activity"/>
    <property type="evidence" value="ECO:0007669"/>
    <property type="project" value="TreeGrafter"/>
</dbReference>
<dbReference type="SFLD" id="SFLDS00003">
    <property type="entry name" value="Haloacid_Dehalogenase"/>
    <property type="match status" value="1"/>
</dbReference>
<comment type="caution">
    <text evidence="1">The sequence shown here is derived from an EMBL/GenBank/DDBJ whole genome shotgun (WGS) entry which is preliminary data.</text>
</comment>
<dbReference type="GO" id="GO:0006281">
    <property type="term" value="P:DNA repair"/>
    <property type="evidence" value="ECO:0007669"/>
    <property type="project" value="TreeGrafter"/>
</dbReference>
<evidence type="ECO:0000313" key="1">
    <source>
        <dbReference type="EMBL" id="KKN57505.1"/>
    </source>
</evidence>
<gene>
    <name evidence="1" type="ORF">LCGC14_0561670</name>
</gene>
<name>A0A0F9RLT1_9ZZZZ</name>
<accession>A0A0F9RLT1</accession>
<dbReference type="InterPro" id="IPR023214">
    <property type="entry name" value="HAD_sf"/>
</dbReference>
<dbReference type="InterPro" id="IPR023198">
    <property type="entry name" value="PGP-like_dom2"/>
</dbReference>
<dbReference type="Gene3D" id="1.10.150.240">
    <property type="entry name" value="Putative phosphatase, domain 2"/>
    <property type="match status" value="1"/>
</dbReference>
<proteinExistence type="predicted"/>
<protein>
    <recommendedName>
        <fullName evidence="2">HAD family hydrolase</fullName>
    </recommendedName>
</protein>
<reference evidence="1" key="1">
    <citation type="journal article" date="2015" name="Nature">
        <title>Complex archaea that bridge the gap between prokaryotes and eukaryotes.</title>
        <authorList>
            <person name="Spang A."/>
            <person name="Saw J.H."/>
            <person name="Jorgensen S.L."/>
            <person name="Zaremba-Niedzwiedzka K."/>
            <person name="Martijn J."/>
            <person name="Lind A.E."/>
            <person name="van Eijk R."/>
            <person name="Schleper C."/>
            <person name="Guy L."/>
            <person name="Ettema T.J."/>
        </authorList>
    </citation>
    <scope>NUCLEOTIDE SEQUENCE</scope>
</reference>
<dbReference type="InterPro" id="IPR050155">
    <property type="entry name" value="HAD-like_hydrolase_sf"/>
</dbReference>
<dbReference type="SFLD" id="SFLDG01129">
    <property type="entry name" value="C1.5:_HAD__Beta-PGM__Phosphata"/>
    <property type="match status" value="1"/>
</dbReference>
<sequence>MKKNDNIVLSFDLDNTIIDNREGIVNSFNYALRKFNLQEMSKFEIEKMIGIPLNEMFASVTNLNPSKMCIAFRDYYGTKGIFQAKLLPGVIDILDELHKLSFQLGIITSKKQEMAIKVVKILKIYKYFNYIFGESENIKSKLDPKLKDILYKMYPDKKFIIIGDHPKDAMLSKFLGCPFIGVLTGFHSSEDLKSQRTNKILILDSVNDITIEHINSLI</sequence>
<dbReference type="InterPro" id="IPR006439">
    <property type="entry name" value="HAD-SF_hydro_IA"/>
</dbReference>
<evidence type="ECO:0008006" key="2">
    <source>
        <dbReference type="Google" id="ProtNLM"/>
    </source>
</evidence>
<dbReference type="PANTHER" id="PTHR43434:SF1">
    <property type="entry name" value="PHOSPHOGLYCOLATE PHOSPHATASE"/>
    <property type="match status" value="1"/>
</dbReference>
<dbReference type="InterPro" id="IPR036412">
    <property type="entry name" value="HAD-like_sf"/>
</dbReference>